<dbReference type="Proteomes" id="UP000267614">
    <property type="component" value="Chromosome"/>
</dbReference>
<dbReference type="EMBL" id="RAWX01000003">
    <property type="protein sequence ID" value="RKJ87578.1"/>
    <property type="molecule type" value="Genomic_DNA"/>
</dbReference>
<evidence type="ECO:0000313" key="8">
    <source>
        <dbReference type="Proteomes" id="UP000281725"/>
    </source>
</evidence>
<dbReference type="Proteomes" id="UP000281725">
    <property type="component" value="Unassembled WGS sequence"/>
</dbReference>
<sequence>MTLFTLVCGWGMLRFGKLSKAHGRLPVPNCVAACIHQYHLWHELFMNEVAAMRRQTRGVNRMKSRRLSRKERKMRSKIKMVKVEQTLVWPFMMV</sequence>
<evidence type="ECO:0000313" key="7">
    <source>
        <dbReference type="Proteomes" id="UP000267614"/>
    </source>
</evidence>
<reference evidence="1 5" key="1">
    <citation type="journal article" date="2016" name="J. Clin. Microbiol.">
        <title>Detection and Whole-Genome Sequencing of Carbapenemase-Producing Aeromonas hydrophila Isolates from Routine Perirectal Surveillance Culture.</title>
        <authorList>
            <person name="Hughes H.Y."/>
            <person name="Conlan S.P."/>
            <person name="Lau A.F."/>
            <person name="Dekker J.P."/>
            <person name="Michelin A.V."/>
            <person name="Youn J.H."/>
            <person name="Henderson D.K."/>
            <person name="Frank K.M."/>
            <person name="Segre J.A."/>
            <person name="Palmore T.N."/>
        </authorList>
    </citation>
    <scope>NUCLEOTIDE SEQUENCE [LARGE SCALE GENOMIC DNA]</scope>
    <source>
        <strain evidence="1 5">AVNIH1</strain>
    </source>
</reference>
<reference evidence="2 7" key="4">
    <citation type="submission" date="2018-11" db="EMBL/GenBank/DDBJ databases">
        <title>Complete genome sequence of multidrug-resistant Aeromonas veronii strain MS-18-37.</title>
        <authorList>
            <person name="Abdelhamed H."/>
            <person name="Lawrence M."/>
            <person name="Waldbieser G."/>
        </authorList>
    </citation>
    <scope>NUCLEOTIDE SEQUENCE [LARGE SCALE GENOMIC DNA]</scope>
    <source>
        <strain evidence="2 7">MS-18-37</strain>
    </source>
</reference>
<dbReference type="AlphaFoldDB" id="A0A0T6STE0"/>
<dbReference type="EMBL" id="CP014774">
    <property type="protein sequence ID" value="ANB54274.1"/>
    <property type="molecule type" value="Genomic_DNA"/>
</dbReference>
<dbReference type="EMBL" id="PZKL01000032">
    <property type="protein sequence ID" value="PTH80432.1"/>
    <property type="molecule type" value="Genomic_DNA"/>
</dbReference>
<evidence type="ECO:0000313" key="3">
    <source>
        <dbReference type="EMBL" id="PTH80432.1"/>
    </source>
</evidence>
<evidence type="ECO:0000313" key="5">
    <source>
        <dbReference type="Proteomes" id="UP000076809"/>
    </source>
</evidence>
<evidence type="ECO:0000313" key="2">
    <source>
        <dbReference type="EMBL" id="AYV36183.1"/>
    </source>
</evidence>
<dbReference type="Proteomes" id="UP000076809">
    <property type="component" value="Chromosome"/>
</dbReference>
<reference evidence="4 8" key="3">
    <citation type="submission" date="2018-09" db="EMBL/GenBank/DDBJ databases">
        <title>Genome sequencing of Aeromonas veronii MS-17-88.</title>
        <authorList>
            <person name="Tekedar H.C."/>
            <person name="Arick M.A."/>
            <person name="Hsu C.-Y."/>
            <person name="Thrash A."/>
            <person name="Karsi A."/>
            <person name="Lawrence M.L."/>
            <person name="Abdelhamed H."/>
        </authorList>
    </citation>
    <scope>NUCLEOTIDE SEQUENCE [LARGE SCALE GENOMIC DNA]</scope>
    <source>
        <strain evidence="4 8">MS 17-88</strain>
    </source>
</reference>
<accession>A0A0T6STE0</accession>
<evidence type="ECO:0000313" key="4">
    <source>
        <dbReference type="EMBL" id="RKJ87578.1"/>
    </source>
</evidence>
<name>A0A0T6STE0_AERVE</name>
<dbReference type="EMBL" id="CP033604">
    <property type="protein sequence ID" value="AYV36183.1"/>
    <property type="molecule type" value="Genomic_DNA"/>
</dbReference>
<dbReference type="KEGG" id="avo:AMS64_05780"/>
<dbReference type="Proteomes" id="UP000241986">
    <property type="component" value="Unassembled WGS sequence"/>
</dbReference>
<dbReference type="STRING" id="654.AMS64_05780"/>
<protein>
    <submittedName>
        <fullName evidence="3">Uncharacterized protein</fullName>
    </submittedName>
</protein>
<evidence type="ECO:0000313" key="1">
    <source>
        <dbReference type="EMBL" id="ANB54274.1"/>
    </source>
</evidence>
<gene>
    <name evidence="4" type="ORF">D6R50_15085</name>
    <name evidence="3" type="ORF">DAA48_12350</name>
    <name evidence="2" type="ORF">EFI48_04785</name>
    <name evidence="1" type="ORF">WM43_17240</name>
</gene>
<organism evidence="3 6">
    <name type="scientific">Aeromonas veronii</name>
    <dbReference type="NCBI Taxonomy" id="654"/>
    <lineage>
        <taxon>Bacteria</taxon>
        <taxon>Pseudomonadati</taxon>
        <taxon>Pseudomonadota</taxon>
        <taxon>Gammaproteobacteria</taxon>
        <taxon>Aeromonadales</taxon>
        <taxon>Aeromonadaceae</taxon>
        <taxon>Aeromonas</taxon>
    </lineage>
</organism>
<reference evidence="3 6" key="2">
    <citation type="submission" date="2018-03" db="EMBL/GenBank/DDBJ databases">
        <title>Aeromonas veronii whole genome sequencing and analysis.</title>
        <authorList>
            <person name="Xie H."/>
            <person name="Liu T."/>
            <person name="Wang K."/>
        </authorList>
    </citation>
    <scope>NUCLEOTIDE SEQUENCE [LARGE SCALE GENOMIC DNA]</scope>
    <source>
        <strain evidence="3 6">XH.VA.1</strain>
    </source>
</reference>
<evidence type="ECO:0000313" key="6">
    <source>
        <dbReference type="Proteomes" id="UP000241986"/>
    </source>
</evidence>
<proteinExistence type="predicted"/>